<accession>A0ACC1QTF0</accession>
<dbReference type="Proteomes" id="UP001148737">
    <property type="component" value="Unassembled WGS sequence"/>
</dbReference>
<dbReference type="EMBL" id="JANAKD010000667">
    <property type="protein sequence ID" value="KAJ3490895.1"/>
    <property type="molecule type" value="Genomic_DNA"/>
</dbReference>
<evidence type="ECO:0000313" key="1">
    <source>
        <dbReference type="EMBL" id="KAJ3490895.1"/>
    </source>
</evidence>
<proteinExistence type="predicted"/>
<comment type="caution">
    <text evidence="1">The sequence shown here is derived from an EMBL/GenBank/DDBJ whole genome shotgun (WGS) entry which is preliminary data.</text>
</comment>
<name>A0ACC1QTF0_9HYPO</name>
<evidence type="ECO:0000313" key="2">
    <source>
        <dbReference type="Proteomes" id="UP001148737"/>
    </source>
</evidence>
<gene>
    <name evidence="1" type="ORF">NLG97_g5692</name>
</gene>
<organism evidence="1 2">
    <name type="scientific">Lecanicillium saksenae</name>
    <dbReference type="NCBI Taxonomy" id="468837"/>
    <lineage>
        <taxon>Eukaryota</taxon>
        <taxon>Fungi</taxon>
        <taxon>Dikarya</taxon>
        <taxon>Ascomycota</taxon>
        <taxon>Pezizomycotina</taxon>
        <taxon>Sordariomycetes</taxon>
        <taxon>Hypocreomycetidae</taxon>
        <taxon>Hypocreales</taxon>
        <taxon>Cordycipitaceae</taxon>
        <taxon>Lecanicillium</taxon>
    </lineage>
</organism>
<reference evidence="1" key="1">
    <citation type="submission" date="2022-07" db="EMBL/GenBank/DDBJ databases">
        <title>Genome Sequence of Lecanicillium saksenae.</title>
        <authorList>
            <person name="Buettner E."/>
        </authorList>
    </citation>
    <scope>NUCLEOTIDE SEQUENCE</scope>
    <source>
        <strain evidence="1">VT-O1</strain>
    </source>
</reference>
<sequence length="493" mass="54150">MSLLLKAGMVLLHNERDEVVPTRADVLIEGNRITRIESCIKPTIDCQVIECSDKIVSPGFVDTHHHVWQSPFKGIFGDMALLPYLAITHASGLAFTDRDMFWANLSGNMEAIDAGTTTTLDHAHMNWSNTHSRAAIAGTISSGIRSIFAYTPVSRVLATRPEVQFASEALPEWVMETFEDLAASKALTDSQARVQLGFGWDFYFLPADVTKNVFAKARAAGAKLITSHFIRHVLDLDGESLVSKLHSADLLGSDMLLSHAGGATPEDVELLRKANCFISATPNTEEAMQVGPTVPFRQNLPGVNALCSLGVDCHSATSSSLVNEMRLVLQMARGRDSEQHIRAGVRPADVSRKAAEVFNMGTIQGARAMKMERDIGSIRVGKNADIVLFDALSPSMYCAAQQDPVLAIVLHSSIRDVDTVIVDRCIRKQHGKMLPVNVTEYEKTDFGEIGCRVGWAEVAQHVMELQKRFVDKMDEYNLSELESAIRKNWGLDG</sequence>
<keyword evidence="2" id="KW-1185">Reference proteome</keyword>
<protein>
    <submittedName>
        <fullName evidence="1">Uncharacterized protein</fullName>
    </submittedName>
</protein>